<dbReference type="Proteomes" id="UP001341444">
    <property type="component" value="Unassembled WGS sequence"/>
</dbReference>
<reference evidence="1 2" key="1">
    <citation type="submission" date="2023-03" db="EMBL/GenBank/DDBJ databases">
        <title>Bacillus Genome Sequencing.</title>
        <authorList>
            <person name="Dunlap C."/>
        </authorList>
    </citation>
    <scope>NUCLEOTIDE SEQUENCE [LARGE SCALE GENOMIC DNA]</scope>
    <source>
        <strain evidence="1 2">B-23453</strain>
    </source>
</reference>
<organism evidence="1 2">
    <name type="scientific">Heyndrickxia acidicola</name>
    <dbReference type="NCBI Taxonomy" id="209389"/>
    <lineage>
        <taxon>Bacteria</taxon>
        <taxon>Bacillati</taxon>
        <taxon>Bacillota</taxon>
        <taxon>Bacilli</taxon>
        <taxon>Bacillales</taxon>
        <taxon>Bacillaceae</taxon>
        <taxon>Heyndrickxia</taxon>
    </lineage>
</organism>
<evidence type="ECO:0000313" key="2">
    <source>
        <dbReference type="Proteomes" id="UP001341444"/>
    </source>
</evidence>
<comment type="caution">
    <text evidence="1">The sequence shown here is derived from an EMBL/GenBank/DDBJ whole genome shotgun (WGS) entry which is preliminary data.</text>
</comment>
<keyword evidence="2" id="KW-1185">Reference proteome</keyword>
<dbReference type="Pfam" id="PF26162">
    <property type="entry name" value="YwzD"/>
    <property type="match status" value="1"/>
</dbReference>
<gene>
    <name evidence="1" type="ORF">P4T90_19300</name>
</gene>
<name>A0ABU6MLM8_9BACI</name>
<dbReference type="InterPro" id="IPR058930">
    <property type="entry name" value="YwzD"/>
</dbReference>
<evidence type="ECO:0000313" key="1">
    <source>
        <dbReference type="EMBL" id="MED1205199.1"/>
    </source>
</evidence>
<accession>A0ABU6MLM8</accession>
<dbReference type="RefSeq" id="WP_157090569.1">
    <property type="nucleotide sequence ID" value="NZ_JARMAB010000030.1"/>
</dbReference>
<proteinExistence type="predicted"/>
<protein>
    <submittedName>
        <fullName evidence="1">Uncharacterized protein</fullName>
    </submittedName>
</protein>
<sequence>MEPITRKLTQERLLKLLKDCYEKGTESKKINAIELVEVIKQEVLSLTKDES</sequence>
<dbReference type="EMBL" id="JARMAB010000030">
    <property type="protein sequence ID" value="MED1205199.1"/>
    <property type="molecule type" value="Genomic_DNA"/>
</dbReference>